<evidence type="ECO:0000313" key="4">
    <source>
        <dbReference type="Proteomes" id="UP000198372"/>
    </source>
</evidence>
<dbReference type="OrthoDB" id="4584900at2759"/>
<feature type="compositionally biased region" description="Low complexity" evidence="1">
    <location>
        <begin position="287"/>
        <end position="302"/>
    </location>
</feature>
<feature type="signal peptide" evidence="2">
    <location>
        <begin position="1"/>
        <end position="25"/>
    </location>
</feature>
<protein>
    <submittedName>
        <fullName evidence="3">BQ2448_5879 protein</fullName>
    </submittedName>
</protein>
<evidence type="ECO:0000256" key="1">
    <source>
        <dbReference type="SAM" id="MobiDB-lite"/>
    </source>
</evidence>
<feature type="region of interest" description="Disordered" evidence="1">
    <location>
        <begin position="352"/>
        <end position="378"/>
    </location>
</feature>
<name>A0A238F5R2_9BASI</name>
<dbReference type="Proteomes" id="UP000198372">
    <property type="component" value="Unassembled WGS sequence"/>
</dbReference>
<keyword evidence="2" id="KW-0732">Signal</keyword>
<sequence length="378" mass="38973">MIGARTVVSTALFALLTGSATQTLASPEPRPPGPPKPLNLNDLASLSLTPQQALDAEAIANNAVVSNQLGPHVNPPRPNDSASQWGKIQIVSTDSSATTQWLGDGSLDGSGVYANTTDQAGTVNFPATTCSTLPPLFTIYGILAEYAALPYVGLATFTGLPDAASSIGPSSGGYAFVAPVNQTNPKTFAQSESSLGSPYRGESAVWSLDCVTHELTAAWTLSDGSSLPVSFVSWSNSGLVATGNYSLFKQAFPSAEAPLKFVFVPAANGSMTFWDAQTVQNKVVAATGTAASTRTTRSARPTRSPRPPRVRTTSSEAPPAPSVARQVVKNVQLIAAAIKSAVPVSSAPFSLAPFSSAPPPASSSPGSMGGAKHRRHKH</sequence>
<evidence type="ECO:0000256" key="2">
    <source>
        <dbReference type="SAM" id="SignalP"/>
    </source>
</evidence>
<gene>
    <name evidence="3" type="ORF">BQ2448_5879</name>
</gene>
<organism evidence="3 4">
    <name type="scientific">Microbotryum intermedium</name>
    <dbReference type="NCBI Taxonomy" id="269621"/>
    <lineage>
        <taxon>Eukaryota</taxon>
        <taxon>Fungi</taxon>
        <taxon>Dikarya</taxon>
        <taxon>Basidiomycota</taxon>
        <taxon>Pucciniomycotina</taxon>
        <taxon>Microbotryomycetes</taxon>
        <taxon>Microbotryales</taxon>
        <taxon>Microbotryaceae</taxon>
        <taxon>Microbotryum</taxon>
    </lineage>
</organism>
<proteinExistence type="predicted"/>
<feature type="region of interest" description="Disordered" evidence="1">
    <location>
        <begin position="287"/>
        <end position="323"/>
    </location>
</feature>
<keyword evidence="4" id="KW-1185">Reference proteome</keyword>
<dbReference type="AlphaFoldDB" id="A0A238F5R2"/>
<dbReference type="EMBL" id="FMSP01000001">
    <property type="protein sequence ID" value="SCV67233.1"/>
    <property type="molecule type" value="Genomic_DNA"/>
</dbReference>
<accession>A0A238F5R2</accession>
<reference evidence="4" key="1">
    <citation type="submission" date="2016-09" db="EMBL/GenBank/DDBJ databases">
        <authorList>
            <person name="Jeantristanb JTB J.-T."/>
            <person name="Ricardo R."/>
        </authorList>
    </citation>
    <scope>NUCLEOTIDE SEQUENCE [LARGE SCALE GENOMIC DNA]</scope>
</reference>
<feature type="chain" id="PRO_5012082383" evidence="2">
    <location>
        <begin position="26"/>
        <end position="378"/>
    </location>
</feature>
<evidence type="ECO:0000313" key="3">
    <source>
        <dbReference type="EMBL" id="SCV67233.1"/>
    </source>
</evidence>